<sequence length="63" mass="7356">MSQCLYCQRDNQHPQANCVHCGMPLPTQVDNINLRRQQRFMWFCIVLALFCAAMSVWLPRSLA</sequence>
<evidence type="ECO:0000256" key="1">
    <source>
        <dbReference type="SAM" id="Phobius"/>
    </source>
</evidence>
<organism evidence="2 3">
    <name type="scientific">Pseudomonas fluvialis</name>
    <dbReference type="NCBI Taxonomy" id="1793966"/>
    <lineage>
        <taxon>Bacteria</taxon>
        <taxon>Pseudomonadati</taxon>
        <taxon>Pseudomonadota</taxon>
        <taxon>Gammaproteobacteria</taxon>
        <taxon>Pseudomonadales</taxon>
        <taxon>Pseudomonadaceae</taxon>
        <taxon>Pseudomonas</taxon>
    </lineage>
</organism>
<dbReference type="AlphaFoldDB" id="A0A7X0BTT7"/>
<evidence type="ECO:0000313" key="3">
    <source>
        <dbReference type="Proteomes" id="UP000557193"/>
    </source>
</evidence>
<dbReference type="RefSeq" id="WP_184683738.1">
    <property type="nucleotide sequence ID" value="NZ_JACHLL010000004.1"/>
</dbReference>
<name>A0A7X0BTT7_9PSED</name>
<proteinExistence type="predicted"/>
<dbReference type="EMBL" id="JACHLL010000004">
    <property type="protein sequence ID" value="MBB6342338.1"/>
    <property type="molecule type" value="Genomic_DNA"/>
</dbReference>
<reference evidence="2 3" key="1">
    <citation type="submission" date="2020-08" db="EMBL/GenBank/DDBJ databases">
        <title>Functional genomics of gut bacteria from endangered species of beetles.</title>
        <authorList>
            <person name="Carlos-Shanley C."/>
        </authorList>
    </citation>
    <scope>NUCLEOTIDE SEQUENCE [LARGE SCALE GENOMIC DNA]</scope>
    <source>
        <strain evidence="2 3">S00202</strain>
    </source>
</reference>
<evidence type="ECO:0000313" key="2">
    <source>
        <dbReference type="EMBL" id="MBB6342338.1"/>
    </source>
</evidence>
<accession>A0A7X0BTT7</accession>
<feature type="transmembrane region" description="Helical" evidence="1">
    <location>
        <begin position="40"/>
        <end position="58"/>
    </location>
</feature>
<keyword evidence="3" id="KW-1185">Reference proteome</keyword>
<keyword evidence="1" id="KW-1133">Transmembrane helix</keyword>
<gene>
    <name evidence="2" type="ORF">HNP49_002520</name>
</gene>
<keyword evidence="1" id="KW-0472">Membrane</keyword>
<dbReference type="Proteomes" id="UP000557193">
    <property type="component" value="Unassembled WGS sequence"/>
</dbReference>
<protein>
    <recommendedName>
        <fullName evidence="4">DnrP protein</fullName>
    </recommendedName>
</protein>
<evidence type="ECO:0008006" key="4">
    <source>
        <dbReference type="Google" id="ProtNLM"/>
    </source>
</evidence>
<comment type="caution">
    <text evidence="2">The sequence shown here is derived from an EMBL/GenBank/DDBJ whole genome shotgun (WGS) entry which is preliminary data.</text>
</comment>
<keyword evidence="1" id="KW-0812">Transmembrane</keyword>